<evidence type="ECO:0000256" key="3">
    <source>
        <dbReference type="ARBA" id="ARBA00024799"/>
    </source>
</evidence>
<reference evidence="7 8" key="1">
    <citation type="submission" date="2022-06" db="EMBL/GenBank/DDBJ databases">
        <title>Isolation of gut microbiota from human fecal samples.</title>
        <authorList>
            <person name="Pamer E.G."/>
            <person name="Barat B."/>
            <person name="Waligurski E."/>
            <person name="Medina S."/>
            <person name="Paddock L."/>
            <person name="Mostad J."/>
        </authorList>
    </citation>
    <scope>NUCLEOTIDE SEQUENCE [LARGE SCALE GENOMIC DNA]</scope>
    <source>
        <strain evidence="7 8">DFI.6.1</strain>
    </source>
</reference>
<dbReference type="InterPro" id="IPR003837">
    <property type="entry name" value="GatC"/>
</dbReference>
<comment type="catalytic activity">
    <reaction evidence="5">
        <text>L-glutamyl-tRNA(Gln) + L-glutamine + ATP + H2O = L-glutaminyl-tRNA(Gln) + L-glutamate + ADP + phosphate + H(+)</text>
        <dbReference type="Rhea" id="RHEA:17521"/>
        <dbReference type="Rhea" id="RHEA-COMP:9681"/>
        <dbReference type="Rhea" id="RHEA-COMP:9684"/>
        <dbReference type="ChEBI" id="CHEBI:15377"/>
        <dbReference type="ChEBI" id="CHEBI:15378"/>
        <dbReference type="ChEBI" id="CHEBI:29985"/>
        <dbReference type="ChEBI" id="CHEBI:30616"/>
        <dbReference type="ChEBI" id="CHEBI:43474"/>
        <dbReference type="ChEBI" id="CHEBI:58359"/>
        <dbReference type="ChEBI" id="CHEBI:78520"/>
        <dbReference type="ChEBI" id="CHEBI:78521"/>
        <dbReference type="ChEBI" id="CHEBI:456216"/>
    </reaction>
</comment>
<dbReference type="SUPFAM" id="SSF141000">
    <property type="entry name" value="Glu-tRNAGln amidotransferase C subunit"/>
    <property type="match status" value="1"/>
</dbReference>
<comment type="subunit">
    <text evidence="2">Heterotrimer of A, B and C subunits.</text>
</comment>
<dbReference type="PANTHER" id="PTHR15004">
    <property type="entry name" value="GLUTAMYL-TRNA(GLN) AMIDOTRANSFERASE SUBUNIT C, MITOCHONDRIAL"/>
    <property type="match status" value="1"/>
</dbReference>
<dbReference type="Proteomes" id="UP001524435">
    <property type="component" value="Unassembled WGS sequence"/>
</dbReference>
<evidence type="ECO:0000256" key="2">
    <source>
        <dbReference type="ARBA" id="ARBA00011123"/>
    </source>
</evidence>
<comment type="catalytic activity">
    <reaction evidence="4">
        <text>L-aspartyl-tRNA(Asn) + L-glutamine + ATP + H2O = L-asparaginyl-tRNA(Asn) + L-glutamate + ADP + phosphate + 2 H(+)</text>
        <dbReference type="Rhea" id="RHEA:14513"/>
        <dbReference type="Rhea" id="RHEA-COMP:9674"/>
        <dbReference type="Rhea" id="RHEA-COMP:9677"/>
        <dbReference type="ChEBI" id="CHEBI:15377"/>
        <dbReference type="ChEBI" id="CHEBI:15378"/>
        <dbReference type="ChEBI" id="CHEBI:29985"/>
        <dbReference type="ChEBI" id="CHEBI:30616"/>
        <dbReference type="ChEBI" id="CHEBI:43474"/>
        <dbReference type="ChEBI" id="CHEBI:58359"/>
        <dbReference type="ChEBI" id="CHEBI:78515"/>
        <dbReference type="ChEBI" id="CHEBI:78516"/>
        <dbReference type="ChEBI" id="CHEBI:456216"/>
    </reaction>
</comment>
<feature type="coiled-coil region" evidence="6">
    <location>
        <begin position="18"/>
        <end position="45"/>
    </location>
</feature>
<dbReference type="InterPro" id="IPR036113">
    <property type="entry name" value="Asp/Glu-ADT_sf_sub_c"/>
</dbReference>
<dbReference type="RefSeq" id="WP_102266120.1">
    <property type="nucleotide sequence ID" value="NZ_CALVCM010000024.1"/>
</dbReference>
<keyword evidence="6" id="KW-0175">Coiled coil</keyword>
<evidence type="ECO:0000256" key="4">
    <source>
        <dbReference type="ARBA" id="ARBA00047380"/>
    </source>
</evidence>
<organism evidence="7 8">
    <name type="scientific">Massilicoli timonensis</name>
    <dbReference type="NCBI Taxonomy" id="2015901"/>
    <lineage>
        <taxon>Bacteria</taxon>
        <taxon>Bacillati</taxon>
        <taxon>Bacillota</taxon>
        <taxon>Erysipelotrichia</taxon>
        <taxon>Erysipelotrichales</taxon>
        <taxon>Erysipelotrichaceae</taxon>
        <taxon>Massilicoli</taxon>
    </lineage>
</organism>
<keyword evidence="8" id="KW-1185">Reference proteome</keyword>
<protein>
    <submittedName>
        <fullName evidence="7">Asp-tRNA(Asn)/Glu-tRNA(Gln) amidotransferase subunit GatC</fullName>
    </submittedName>
</protein>
<comment type="caution">
    <text evidence="7">The sequence shown here is derived from an EMBL/GenBank/DDBJ whole genome shotgun (WGS) entry which is preliminary data.</text>
</comment>
<dbReference type="Pfam" id="PF02686">
    <property type="entry name" value="GatC"/>
    <property type="match status" value="1"/>
</dbReference>
<sequence length="97" mass="11400">MEQFDDAYFRKLANQIMFDLSEEEIRELKEEFTTLLEQLDLLNRIDTEGVEEMIYPFETPTHYLRKDVSDHVISKEEALRNVASVKEGHVAVPKVVK</sequence>
<evidence type="ECO:0000256" key="5">
    <source>
        <dbReference type="ARBA" id="ARBA00047913"/>
    </source>
</evidence>
<gene>
    <name evidence="7" type="primary">gatC</name>
    <name evidence="7" type="ORF">NE663_09370</name>
</gene>
<dbReference type="EMBL" id="JANGCH010000015">
    <property type="protein sequence ID" value="MCQ5122464.1"/>
    <property type="molecule type" value="Genomic_DNA"/>
</dbReference>
<proteinExistence type="inferred from homology"/>
<dbReference type="PANTHER" id="PTHR15004:SF0">
    <property type="entry name" value="GLUTAMYL-TRNA(GLN) AMIDOTRANSFERASE SUBUNIT C, MITOCHONDRIAL"/>
    <property type="match status" value="1"/>
</dbReference>
<comment type="similarity">
    <text evidence="1">Belongs to the GatC family.</text>
</comment>
<evidence type="ECO:0000313" key="8">
    <source>
        <dbReference type="Proteomes" id="UP001524435"/>
    </source>
</evidence>
<name>A0ABT1SMM1_9FIRM</name>
<evidence type="ECO:0000313" key="7">
    <source>
        <dbReference type="EMBL" id="MCQ5122464.1"/>
    </source>
</evidence>
<accession>A0ABT1SMM1</accession>
<evidence type="ECO:0000256" key="6">
    <source>
        <dbReference type="SAM" id="Coils"/>
    </source>
</evidence>
<dbReference type="NCBIfam" id="TIGR00135">
    <property type="entry name" value="gatC"/>
    <property type="match status" value="1"/>
</dbReference>
<evidence type="ECO:0000256" key="1">
    <source>
        <dbReference type="ARBA" id="ARBA00010757"/>
    </source>
</evidence>
<comment type="function">
    <text evidence="3">Allows the formation of correctly charged Asn-tRNA(Asn) or Gln-tRNA(Gln) through the transamidation of misacylated Asp-tRNA(Asn) or Glu-tRNA(Gln) in organisms which lack either or both of asparaginyl-tRNA or glutaminyl-tRNA synthetases. The reaction takes place in the presence of glutamine and ATP through an activated phospho-Asp-tRNA(Asn) or phospho-Glu-tRNA(Gln).</text>
</comment>